<organism evidence="2 3">
    <name type="scientific">Decorospora gaudefroyi</name>
    <dbReference type="NCBI Taxonomy" id="184978"/>
    <lineage>
        <taxon>Eukaryota</taxon>
        <taxon>Fungi</taxon>
        <taxon>Dikarya</taxon>
        <taxon>Ascomycota</taxon>
        <taxon>Pezizomycotina</taxon>
        <taxon>Dothideomycetes</taxon>
        <taxon>Pleosporomycetidae</taxon>
        <taxon>Pleosporales</taxon>
        <taxon>Pleosporineae</taxon>
        <taxon>Pleosporaceae</taxon>
        <taxon>Decorospora</taxon>
    </lineage>
</organism>
<accession>A0A6A5KHY6</accession>
<keyword evidence="3" id="KW-1185">Reference proteome</keyword>
<dbReference type="GO" id="GO:0005507">
    <property type="term" value="F:copper ion binding"/>
    <property type="evidence" value="ECO:0007669"/>
    <property type="project" value="InterPro"/>
</dbReference>
<sequence>MDFPFSRHRTAAFNNYGFSNFGTVKGVGLIVRAIATVRNYDYMSDCTLCLDASLEVVEEFGPRIQRPTQSSFHNYIITYKADFDMVGTSNSLQFSGLIVKRCQDVPRDSTTQAISIKTLRAQRTVRKANGQSWKVELSKSPAIPRYASLCASDVQ</sequence>
<dbReference type="Gene3D" id="2.70.98.20">
    <property type="entry name" value="Copper amine oxidase, catalytic domain"/>
    <property type="match status" value="1"/>
</dbReference>
<reference evidence="2" key="1">
    <citation type="submission" date="2020-01" db="EMBL/GenBank/DDBJ databases">
        <authorList>
            <consortium name="DOE Joint Genome Institute"/>
            <person name="Haridas S."/>
            <person name="Albert R."/>
            <person name="Binder M."/>
            <person name="Bloem J."/>
            <person name="Labutti K."/>
            <person name="Salamov A."/>
            <person name="Andreopoulos B."/>
            <person name="Baker S.E."/>
            <person name="Barry K."/>
            <person name="Bills G."/>
            <person name="Bluhm B.H."/>
            <person name="Cannon C."/>
            <person name="Castanera R."/>
            <person name="Culley D.E."/>
            <person name="Daum C."/>
            <person name="Ezra D."/>
            <person name="Gonzalez J.B."/>
            <person name="Henrissat B."/>
            <person name="Kuo A."/>
            <person name="Liang C."/>
            <person name="Lipzen A."/>
            <person name="Lutzoni F."/>
            <person name="Magnuson J."/>
            <person name="Mondo S."/>
            <person name="Nolan M."/>
            <person name="Ohm R."/>
            <person name="Pangilinan J."/>
            <person name="Park H.-J."/>
            <person name="Ramirez L."/>
            <person name="Alfaro M."/>
            <person name="Sun H."/>
            <person name="Tritt A."/>
            <person name="Yoshinaga Y."/>
            <person name="Zwiers L.-H."/>
            <person name="Turgeon B.G."/>
            <person name="Goodwin S.B."/>
            <person name="Spatafora J.W."/>
            <person name="Crous P.W."/>
            <person name="Grigoriev I.V."/>
        </authorList>
    </citation>
    <scope>NUCLEOTIDE SEQUENCE</scope>
    <source>
        <strain evidence="2">P77</strain>
    </source>
</reference>
<dbReference type="InterPro" id="IPR036460">
    <property type="entry name" value="Cu_amine_oxidase_C_sf"/>
</dbReference>
<protein>
    <recommendedName>
        <fullName evidence="1">Copper amine oxidase catalytic domain-containing protein</fullName>
    </recommendedName>
</protein>
<dbReference type="PROSITE" id="PS01164">
    <property type="entry name" value="COPPER_AMINE_OXID_1"/>
    <property type="match status" value="1"/>
</dbReference>
<dbReference type="OrthoDB" id="3341590at2759"/>
<dbReference type="EMBL" id="ML975285">
    <property type="protein sequence ID" value="KAF1835539.1"/>
    <property type="molecule type" value="Genomic_DNA"/>
</dbReference>
<dbReference type="GO" id="GO:0048038">
    <property type="term" value="F:quinone binding"/>
    <property type="evidence" value="ECO:0007669"/>
    <property type="project" value="InterPro"/>
</dbReference>
<dbReference type="GO" id="GO:0009308">
    <property type="term" value="P:amine metabolic process"/>
    <property type="evidence" value="ECO:0007669"/>
    <property type="project" value="InterPro"/>
</dbReference>
<feature type="domain" description="Copper amine oxidase catalytic" evidence="1">
    <location>
        <begin position="14"/>
        <end position="129"/>
    </location>
</feature>
<dbReference type="AlphaFoldDB" id="A0A6A5KHY6"/>
<proteinExistence type="predicted"/>
<dbReference type="GO" id="GO:0008131">
    <property type="term" value="F:primary methylamine oxidase activity"/>
    <property type="evidence" value="ECO:0007669"/>
    <property type="project" value="InterPro"/>
</dbReference>
<dbReference type="Pfam" id="PF01179">
    <property type="entry name" value="Cu_amine_oxid"/>
    <property type="match status" value="1"/>
</dbReference>
<name>A0A6A5KHY6_9PLEO</name>
<dbReference type="InterPro" id="IPR015798">
    <property type="entry name" value="Cu_amine_oxidase_C"/>
</dbReference>
<gene>
    <name evidence="2" type="ORF">BDW02DRAFT_578646</name>
</gene>
<dbReference type="Proteomes" id="UP000800040">
    <property type="component" value="Unassembled WGS sequence"/>
</dbReference>
<evidence type="ECO:0000313" key="3">
    <source>
        <dbReference type="Proteomes" id="UP000800040"/>
    </source>
</evidence>
<dbReference type="SUPFAM" id="SSF49998">
    <property type="entry name" value="Amine oxidase catalytic domain"/>
    <property type="match status" value="1"/>
</dbReference>
<dbReference type="InterPro" id="IPR049948">
    <property type="entry name" value="Cu_Am_ox_TPQ-bd"/>
</dbReference>
<evidence type="ECO:0000313" key="2">
    <source>
        <dbReference type="EMBL" id="KAF1835539.1"/>
    </source>
</evidence>
<evidence type="ECO:0000259" key="1">
    <source>
        <dbReference type="Pfam" id="PF01179"/>
    </source>
</evidence>